<evidence type="ECO:0000256" key="10">
    <source>
        <dbReference type="ARBA" id="ARBA00023180"/>
    </source>
</evidence>
<evidence type="ECO:0000259" key="16">
    <source>
        <dbReference type="SMART" id="SM00079"/>
    </source>
</evidence>
<evidence type="ECO:0000256" key="9">
    <source>
        <dbReference type="ARBA" id="ARBA00023170"/>
    </source>
</evidence>
<dbReference type="InterPro" id="IPR017103">
    <property type="entry name" value="Iontropic_Glu_rcpt_pln"/>
</dbReference>
<keyword evidence="12 13" id="KW-0407">Ion channel</keyword>
<keyword evidence="7 13" id="KW-0406">Ion transport</keyword>
<evidence type="ECO:0000256" key="3">
    <source>
        <dbReference type="ARBA" id="ARBA00022448"/>
    </source>
</evidence>
<dbReference type="Gene3D" id="1.10.287.70">
    <property type="match status" value="1"/>
</dbReference>
<dbReference type="PIRSF" id="PIRSF037090">
    <property type="entry name" value="Iontro_Glu-like_rcpt_pln"/>
    <property type="match status" value="1"/>
</dbReference>
<evidence type="ECO:0000256" key="13">
    <source>
        <dbReference type="PIRNR" id="PIRNR037090"/>
    </source>
</evidence>
<evidence type="ECO:0000256" key="5">
    <source>
        <dbReference type="ARBA" id="ARBA00022729"/>
    </source>
</evidence>
<dbReference type="GeneID" id="125422276"/>
<name>A0ABM3IIB8_ZIZJJ</name>
<sequence length="900" mass="101034">MAIHLMLLILTFGIGHCAEPVGAVENGTIGSKQVVAVGIILDLASPVGKIANSYISMALSDFYTRNANYRTRLSLSVKDSGKDAVMATSAALELMNNEEVQAIIGPQTSTETKFVINLGERAQVPIISISATSPSLSSTQSPFFIRTCQNDYSQIKALTSIIEVHGWREVVIIYEDTEYGNGLIPHLTDAFQKLDARIPYRSAISPNSDQLQILKQLNMIMARETRVLLVHMTASLGSKLFPLAKEVGMMSEGYAWMVTAGLSSLLDPYTGPKSYGSMHGVVGVRPYLPNSKLLQDFKTKWNKTSGDINLFGLWAYDTIWALAMAAESVNPNALMRHKTGINSTSTTTEPFGLRVSESGPELLKMLLHAKFEGLSGKFNLIEGQMPATDFEIINVRKKLGERIIGNWTQLHDQSLQMRRETVIWPGHTKVPPKGWVQPVVGKRLRIGVPVTSVGFKDFLKIEWDPRTDEPTFSGFSYDVFMAALDRLPLAVPHKLIPFMNSFRQNNGTYDELLNQIKLKNFDAVVGDTTITANRSTYVDFTLPYIESGILMVVKVKDAETKNIWIFLKPLRWDLWLTIGLAFVFTGFVVWFFEHRSNEEFRGPPHRQLGTMCWFSFSTLVFAHREKVESKWSRFVLVIWIFVVLIFTQSYTASLASMLTVQKLGPAVVDFNELKMNDYYVGYQKNSYVRDFLIGKLNFSEFRLRPYTSPEEYNDAMSKGSLNGGIDAIFDEIPNVKLLLAKYCSRYTVTGPTYKSAGYGFAFPIGSPLVSYISRAILNITQNHNKIQQMEHKYFAYDTNCQDSGSTFSSDSHSLSVYSFGGLFIISGISSVFACLVYLAKFYPKHWSRVTNRFDQNHNVDNLQIPSTAFSLEVEIAAVHVEDEGNHIHYTDSDQYIYGCA</sequence>
<evidence type="ECO:0000256" key="12">
    <source>
        <dbReference type="ARBA" id="ARBA00023303"/>
    </source>
</evidence>
<dbReference type="Pfam" id="PF10613">
    <property type="entry name" value="Lig_chan-Glu_bd"/>
    <property type="match status" value="1"/>
</dbReference>
<feature type="chain" id="PRO_5046259223" description="Glutamate receptor" evidence="15">
    <location>
        <begin position="18"/>
        <end position="900"/>
    </location>
</feature>
<gene>
    <name evidence="18" type="primary">LOC125422276</name>
</gene>
<dbReference type="InterPro" id="IPR019594">
    <property type="entry name" value="Glu/Gly-bd"/>
</dbReference>
<dbReference type="CDD" id="cd13686">
    <property type="entry name" value="GluR_Plant"/>
    <property type="match status" value="1"/>
</dbReference>
<keyword evidence="11 13" id="KW-1071">Ligand-gated ion channel</keyword>
<evidence type="ECO:0000313" key="17">
    <source>
        <dbReference type="Proteomes" id="UP001652623"/>
    </source>
</evidence>
<comment type="similarity">
    <text evidence="2 13">Belongs to the glutamate-gated ion channel (TC 1.A.10.1) family.</text>
</comment>
<feature type="domain" description="Ionotropic glutamate receptor C-terminal" evidence="16">
    <location>
        <begin position="445"/>
        <end position="796"/>
    </location>
</feature>
<organism evidence="17 18">
    <name type="scientific">Ziziphus jujuba</name>
    <name type="common">Chinese jujube</name>
    <name type="synonym">Ziziphus sativa</name>
    <dbReference type="NCBI Taxonomy" id="326968"/>
    <lineage>
        <taxon>Eukaryota</taxon>
        <taxon>Viridiplantae</taxon>
        <taxon>Streptophyta</taxon>
        <taxon>Embryophyta</taxon>
        <taxon>Tracheophyta</taxon>
        <taxon>Spermatophyta</taxon>
        <taxon>Magnoliopsida</taxon>
        <taxon>eudicotyledons</taxon>
        <taxon>Gunneridae</taxon>
        <taxon>Pentapetalae</taxon>
        <taxon>rosids</taxon>
        <taxon>fabids</taxon>
        <taxon>Rosales</taxon>
        <taxon>Rhamnaceae</taxon>
        <taxon>Paliureae</taxon>
        <taxon>Ziziphus</taxon>
    </lineage>
</organism>
<dbReference type="InterPro" id="IPR001828">
    <property type="entry name" value="ANF_lig-bd_rcpt"/>
</dbReference>
<reference evidence="18" key="1">
    <citation type="submission" date="2025-08" db="UniProtKB">
        <authorList>
            <consortium name="RefSeq"/>
        </authorList>
    </citation>
    <scope>IDENTIFICATION</scope>
    <source>
        <tissue evidence="18">Seedling</tissue>
    </source>
</reference>
<dbReference type="PANTHER" id="PTHR34836">
    <property type="entry name" value="OS06G0188250 PROTEIN"/>
    <property type="match status" value="1"/>
</dbReference>
<proteinExistence type="inferred from homology"/>
<keyword evidence="9 13" id="KW-0675">Receptor</keyword>
<comment type="subcellular location">
    <subcellularLocation>
        <location evidence="1">Membrane</location>
        <topology evidence="1">Multi-pass membrane protein</topology>
    </subcellularLocation>
</comment>
<dbReference type="SUPFAM" id="SSF53850">
    <property type="entry name" value="Periplasmic binding protein-like II"/>
    <property type="match status" value="1"/>
</dbReference>
<protein>
    <recommendedName>
        <fullName evidence="13">Glutamate receptor</fullName>
    </recommendedName>
</protein>
<evidence type="ECO:0000256" key="6">
    <source>
        <dbReference type="ARBA" id="ARBA00022989"/>
    </source>
</evidence>
<dbReference type="Pfam" id="PF00060">
    <property type="entry name" value="Lig_chan"/>
    <property type="match status" value="1"/>
</dbReference>
<evidence type="ECO:0000256" key="4">
    <source>
        <dbReference type="ARBA" id="ARBA00022692"/>
    </source>
</evidence>
<evidence type="ECO:0000256" key="8">
    <source>
        <dbReference type="ARBA" id="ARBA00023136"/>
    </source>
</evidence>
<evidence type="ECO:0000256" key="2">
    <source>
        <dbReference type="ARBA" id="ARBA00008685"/>
    </source>
</evidence>
<keyword evidence="10" id="KW-0325">Glycoprotein</keyword>
<dbReference type="Pfam" id="PF01094">
    <property type="entry name" value="ANF_receptor"/>
    <property type="match status" value="1"/>
</dbReference>
<keyword evidence="4 14" id="KW-0812">Transmembrane</keyword>
<keyword evidence="5 15" id="KW-0732">Signal</keyword>
<accession>A0ABM3IIB8</accession>
<dbReference type="InterPro" id="IPR044440">
    <property type="entry name" value="GABAb_receptor_plant_PBP1"/>
</dbReference>
<evidence type="ECO:0000256" key="1">
    <source>
        <dbReference type="ARBA" id="ARBA00004141"/>
    </source>
</evidence>
<feature type="transmembrane region" description="Helical" evidence="14">
    <location>
        <begin position="816"/>
        <end position="838"/>
    </location>
</feature>
<keyword evidence="3 13" id="KW-0813">Transport</keyword>
<dbReference type="InterPro" id="IPR015683">
    <property type="entry name" value="Ionotropic_Glu_rcpt"/>
</dbReference>
<dbReference type="SMART" id="SM00079">
    <property type="entry name" value="PBPe"/>
    <property type="match status" value="1"/>
</dbReference>
<evidence type="ECO:0000313" key="18">
    <source>
        <dbReference type="RefSeq" id="XP_048329014.2"/>
    </source>
</evidence>
<evidence type="ECO:0000256" key="14">
    <source>
        <dbReference type="SAM" id="Phobius"/>
    </source>
</evidence>
<evidence type="ECO:0000256" key="7">
    <source>
        <dbReference type="ARBA" id="ARBA00023065"/>
    </source>
</evidence>
<feature type="transmembrane region" description="Helical" evidence="14">
    <location>
        <begin position="634"/>
        <end position="655"/>
    </location>
</feature>
<dbReference type="InterPro" id="IPR001320">
    <property type="entry name" value="Iontro_rcpt_C"/>
</dbReference>
<keyword evidence="17" id="KW-1185">Reference proteome</keyword>
<dbReference type="Proteomes" id="UP001652623">
    <property type="component" value="Chromosome 1"/>
</dbReference>
<keyword evidence="6 14" id="KW-1133">Transmembrane helix</keyword>
<comment type="function">
    <text evidence="13">Glutamate-gated receptor that probably acts as non-selective cation channel.</text>
</comment>
<dbReference type="InterPro" id="IPR028082">
    <property type="entry name" value="Peripla_BP_I"/>
</dbReference>
<dbReference type="SUPFAM" id="SSF53822">
    <property type="entry name" value="Periplasmic binding protein-like I"/>
    <property type="match status" value="1"/>
</dbReference>
<evidence type="ECO:0000256" key="11">
    <source>
        <dbReference type="ARBA" id="ARBA00023286"/>
    </source>
</evidence>
<feature type="signal peptide" evidence="15">
    <location>
        <begin position="1"/>
        <end position="17"/>
    </location>
</feature>
<dbReference type="CDD" id="cd19990">
    <property type="entry name" value="PBP1_GABAb_receptor_plant"/>
    <property type="match status" value="1"/>
</dbReference>
<evidence type="ECO:0000256" key="15">
    <source>
        <dbReference type="SAM" id="SignalP"/>
    </source>
</evidence>
<keyword evidence="8 13" id="KW-0472">Membrane</keyword>
<dbReference type="PANTHER" id="PTHR34836:SF7">
    <property type="entry name" value="RECEPTOR LIGAND BINDING REGION DOMAIN-CONTAINING PROTEIN"/>
    <property type="match status" value="1"/>
</dbReference>
<dbReference type="RefSeq" id="XP_048329014.2">
    <property type="nucleotide sequence ID" value="XM_048473057.2"/>
</dbReference>
<feature type="transmembrane region" description="Helical" evidence="14">
    <location>
        <begin position="574"/>
        <end position="592"/>
    </location>
</feature>
<dbReference type="Gene3D" id="3.40.190.10">
    <property type="entry name" value="Periplasmic binding protein-like II"/>
    <property type="match status" value="2"/>
</dbReference>
<dbReference type="Gene3D" id="3.40.50.2300">
    <property type="match status" value="2"/>
</dbReference>